<reference evidence="1" key="1">
    <citation type="journal article" date="2022" name="Int. J. Mol. Sci.">
        <title>Draft Genome of Tanacetum Coccineum: Genomic Comparison of Closely Related Tanacetum-Family Plants.</title>
        <authorList>
            <person name="Yamashiro T."/>
            <person name="Shiraishi A."/>
            <person name="Nakayama K."/>
            <person name="Satake H."/>
        </authorList>
    </citation>
    <scope>NUCLEOTIDE SEQUENCE</scope>
</reference>
<dbReference type="Proteomes" id="UP001151760">
    <property type="component" value="Unassembled WGS sequence"/>
</dbReference>
<protein>
    <submittedName>
        <fullName evidence="1">Uncharacterized protein</fullName>
    </submittedName>
</protein>
<evidence type="ECO:0000313" key="1">
    <source>
        <dbReference type="EMBL" id="GJT88114.1"/>
    </source>
</evidence>
<evidence type="ECO:0000313" key="2">
    <source>
        <dbReference type="Proteomes" id="UP001151760"/>
    </source>
</evidence>
<dbReference type="EMBL" id="BQNB010019700">
    <property type="protein sequence ID" value="GJT88114.1"/>
    <property type="molecule type" value="Genomic_DNA"/>
</dbReference>
<feature type="non-terminal residue" evidence="1">
    <location>
        <position position="1"/>
    </location>
</feature>
<accession>A0ABQ5HKT1</accession>
<comment type="caution">
    <text evidence="1">The sequence shown here is derived from an EMBL/GenBank/DDBJ whole genome shotgun (WGS) entry which is preliminary data.</text>
</comment>
<organism evidence="1 2">
    <name type="scientific">Tanacetum coccineum</name>
    <dbReference type="NCBI Taxonomy" id="301880"/>
    <lineage>
        <taxon>Eukaryota</taxon>
        <taxon>Viridiplantae</taxon>
        <taxon>Streptophyta</taxon>
        <taxon>Embryophyta</taxon>
        <taxon>Tracheophyta</taxon>
        <taxon>Spermatophyta</taxon>
        <taxon>Magnoliopsida</taxon>
        <taxon>eudicotyledons</taxon>
        <taxon>Gunneridae</taxon>
        <taxon>Pentapetalae</taxon>
        <taxon>asterids</taxon>
        <taxon>campanulids</taxon>
        <taxon>Asterales</taxon>
        <taxon>Asteraceae</taxon>
        <taxon>Asteroideae</taxon>
        <taxon>Anthemideae</taxon>
        <taxon>Anthemidinae</taxon>
        <taxon>Tanacetum</taxon>
    </lineage>
</organism>
<proteinExistence type="predicted"/>
<sequence>RLADLKAEKEKSEKADQLPITKISYRVNSSKEATMRITRGNDPLNVTIHDKFRLKTLGFGEWLEVHTLASKIKSKSIDLLLQSLITKFQWVLSQAKALGIPPPPELSTFRVSINDRKRKRSSEILLEVFVKENVVVDGMHRNIIPPSGVEGRKGLVIREPESGIFYYNYNFDLAFQREEEFHLATTTQLIRLQDVIQRGTLEAEEMFKKVGLAIEARDDVDQARKIVQDNLDGLGQDM</sequence>
<name>A0ABQ5HKT1_9ASTR</name>
<reference evidence="1" key="2">
    <citation type="submission" date="2022-01" db="EMBL/GenBank/DDBJ databases">
        <authorList>
            <person name="Yamashiro T."/>
            <person name="Shiraishi A."/>
            <person name="Satake H."/>
            <person name="Nakayama K."/>
        </authorList>
    </citation>
    <scope>NUCLEOTIDE SEQUENCE</scope>
</reference>
<keyword evidence="2" id="KW-1185">Reference proteome</keyword>
<gene>
    <name evidence="1" type="ORF">Tco_1069831</name>
</gene>